<evidence type="ECO:0000259" key="2">
    <source>
        <dbReference type="Pfam" id="PF02678"/>
    </source>
</evidence>
<feature type="domain" description="Pirin N-terminal" evidence="2">
    <location>
        <begin position="9"/>
        <end position="62"/>
    </location>
</feature>
<evidence type="ECO:0000313" key="4">
    <source>
        <dbReference type="Proteomes" id="UP000569202"/>
    </source>
</evidence>
<dbReference type="RefSeq" id="WP_171540032.1">
    <property type="nucleotide sequence ID" value="NZ_JABERL010000011.1"/>
</dbReference>
<gene>
    <name evidence="3" type="ORF">HLH17_05400</name>
</gene>
<sequence>MFKFFILHISQFKLLNSIFQQTSHRNSHLSGCLVMHPYRSFETVIIIYDAELEHRQSKGNHDKNW</sequence>
<comment type="caution">
    <text evidence="3">The sequence shown here is derived from an EMBL/GenBank/DDBJ whole genome shotgun (WGS) entry which is preliminary data.</text>
</comment>
<protein>
    <recommendedName>
        <fullName evidence="2">Pirin N-terminal domain-containing protein</fullName>
    </recommendedName>
</protein>
<dbReference type="Pfam" id="PF02678">
    <property type="entry name" value="Pirin"/>
    <property type="match status" value="1"/>
</dbReference>
<dbReference type="AlphaFoldDB" id="A0A7Y2WA69"/>
<proteinExistence type="inferred from homology"/>
<evidence type="ECO:0000313" key="3">
    <source>
        <dbReference type="EMBL" id="NNH77121.1"/>
    </source>
</evidence>
<evidence type="ECO:0000256" key="1">
    <source>
        <dbReference type="RuleBase" id="RU003457"/>
    </source>
</evidence>
<accession>A0A7Y2WA69</accession>
<name>A0A7Y2WA69_9GAMM</name>
<dbReference type="InterPro" id="IPR003829">
    <property type="entry name" value="Pirin_N_dom"/>
</dbReference>
<comment type="similarity">
    <text evidence="1">Belongs to the pirin family.</text>
</comment>
<reference evidence="3 4" key="1">
    <citation type="submission" date="2020-04" db="EMBL/GenBank/DDBJ databases">
        <title>Acinetobacter Taxon 24.</title>
        <authorList>
            <person name="Nemec A."/>
            <person name="Radolfova-Krizova L."/>
            <person name="Higgins P.G."/>
            <person name="Spanelova P."/>
        </authorList>
    </citation>
    <scope>NUCLEOTIDE SEQUENCE [LARGE SCALE GENOMIC DNA]</scope>
    <source>
        <strain evidence="3 4">ANC 5380</strain>
    </source>
</reference>
<dbReference type="Proteomes" id="UP000569202">
    <property type="component" value="Unassembled WGS sequence"/>
</dbReference>
<dbReference type="EMBL" id="JABERL010000011">
    <property type="protein sequence ID" value="NNH77121.1"/>
    <property type="molecule type" value="Genomic_DNA"/>
</dbReference>
<organism evidence="3 4">
    <name type="scientific">Acinetobacter terrae</name>
    <dbReference type="NCBI Taxonomy" id="2731247"/>
    <lineage>
        <taxon>Bacteria</taxon>
        <taxon>Pseudomonadati</taxon>
        <taxon>Pseudomonadota</taxon>
        <taxon>Gammaproteobacteria</taxon>
        <taxon>Moraxellales</taxon>
        <taxon>Moraxellaceae</taxon>
        <taxon>Acinetobacter</taxon>
        <taxon>Acinetobacter Taxon 24</taxon>
    </lineage>
</organism>